<dbReference type="Pfam" id="PF00566">
    <property type="entry name" value="RabGAP-TBC"/>
    <property type="match status" value="1"/>
</dbReference>
<dbReference type="GO" id="GO:0006888">
    <property type="term" value="P:endoplasmic reticulum to Golgi vesicle-mediated transport"/>
    <property type="evidence" value="ECO:0007669"/>
    <property type="project" value="TreeGrafter"/>
</dbReference>
<name>A0A2K3Q8W7_9HYPO</name>
<dbReference type="STRING" id="45235.A0A2K3Q8W7"/>
<dbReference type="OrthoDB" id="206700at2759"/>
<dbReference type="AlphaFoldDB" id="A0A2K3Q8W7"/>
<feature type="region of interest" description="Disordered" evidence="2">
    <location>
        <begin position="185"/>
        <end position="205"/>
    </location>
</feature>
<evidence type="ECO:0000313" key="5">
    <source>
        <dbReference type="Proteomes" id="UP000236621"/>
    </source>
</evidence>
<reference evidence="4 5" key="1">
    <citation type="submission" date="2017-08" db="EMBL/GenBank/DDBJ databases">
        <title>Harnessing the power of phylogenomics to disentangle the directionality and signatures of interkingdom host jumping in the parasitic fungal genus Tolypocladium.</title>
        <authorList>
            <person name="Quandt C.A."/>
            <person name="Patterson W."/>
            <person name="Spatafora J.W."/>
        </authorList>
    </citation>
    <scope>NUCLEOTIDE SEQUENCE [LARGE SCALE GENOMIC DNA]</scope>
    <source>
        <strain evidence="4 5">CBS 113982</strain>
    </source>
</reference>
<dbReference type="GO" id="GO:0005789">
    <property type="term" value="C:endoplasmic reticulum membrane"/>
    <property type="evidence" value="ECO:0007669"/>
    <property type="project" value="TreeGrafter"/>
</dbReference>
<accession>A0A2K3Q8W7</accession>
<proteinExistence type="predicted"/>
<protein>
    <submittedName>
        <fullName evidence="4">TBC1 domain family member 20</fullName>
    </submittedName>
</protein>
<evidence type="ECO:0000313" key="4">
    <source>
        <dbReference type="EMBL" id="PNY23999.1"/>
    </source>
</evidence>
<dbReference type="Gene3D" id="1.10.472.80">
    <property type="entry name" value="Ypt/Rab-GAP domain of gyp1p, domain 3"/>
    <property type="match status" value="1"/>
</dbReference>
<dbReference type="SMART" id="SM00164">
    <property type="entry name" value="TBC"/>
    <property type="match status" value="1"/>
</dbReference>
<dbReference type="EMBL" id="NRSZ01000996">
    <property type="protein sequence ID" value="PNY23999.1"/>
    <property type="molecule type" value="Genomic_DNA"/>
</dbReference>
<evidence type="ECO:0000256" key="1">
    <source>
        <dbReference type="ARBA" id="ARBA00022468"/>
    </source>
</evidence>
<dbReference type="PROSITE" id="PS50086">
    <property type="entry name" value="TBC_RABGAP"/>
    <property type="match status" value="1"/>
</dbReference>
<keyword evidence="5" id="KW-1185">Reference proteome</keyword>
<organism evidence="4 5">
    <name type="scientific">Tolypocladium capitatum</name>
    <dbReference type="NCBI Taxonomy" id="45235"/>
    <lineage>
        <taxon>Eukaryota</taxon>
        <taxon>Fungi</taxon>
        <taxon>Dikarya</taxon>
        <taxon>Ascomycota</taxon>
        <taxon>Pezizomycotina</taxon>
        <taxon>Sordariomycetes</taxon>
        <taxon>Hypocreomycetidae</taxon>
        <taxon>Hypocreales</taxon>
        <taxon>Ophiocordycipitaceae</taxon>
        <taxon>Tolypocladium</taxon>
    </lineage>
</organism>
<dbReference type="Proteomes" id="UP000236621">
    <property type="component" value="Unassembled WGS sequence"/>
</dbReference>
<gene>
    <name evidence="4" type="ORF">TCAP_06077</name>
</gene>
<dbReference type="InterPro" id="IPR000195">
    <property type="entry name" value="Rab-GAP-TBC_dom"/>
</dbReference>
<dbReference type="InterPro" id="IPR045913">
    <property type="entry name" value="TBC20/Gyp8-like"/>
</dbReference>
<keyword evidence="1" id="KW-0343">GTPase activation</keyword>
<dbReference type="SUPFAM" id="SSF47923">
    <property type="entry name" value="Ypt/Rab-GAP domain of gyp1p"/>
    <property type="match status" value="2"/>
</dbReference>
<dbReference type="GO" id="GO:0005096">
    <property type="term" value="F:GTPase activator activity"/>
    <property type="evidence" value="ECO:0007669"/>
    <property type="project" value="UniProtKB-KW"/>
</dbReference>
<evidence type="ECO:0000259" key="3">
    <source>
        <dbReference type="PROSITE" id="PS50086"/>
    </source>
</evidence>
<dbReference type="Gene3D" id="1.10.8.1310">
    <property type="match status" value="1"/>
</dbReference>
<evidence type="ECO:0000256" key="2">
    <source>
        <dbReference type="SAM" id="MobiDB-lite"/>
    </source>
</evidence>
<feature type="region of interest" description="Disordered" evidence="2">
    <location>
        <begin position="28"/>
        <end position="64"/>
    </location>
</feature>
<feature type="domain" description="Rab-GAP TBC" evidence="3">
    <location>
        <begin position="164"/>
        <end position="360"/>
    </location>
</feature>
<dbReference type="PANTHER" id="PTHR20913:SF7">
    <property type="entry name" value="RE60063P"/>
    <property type="match status" value="1"/>
</dbReference>
<sequence length="512" mass="58287">MHSGPDYHGSSSTRRCFVPRTQYLITRRSPSGAGVHSLPPQPHKSTYSNVFASEPDNRAHTGLDATPGHDVVSALLFSTAGPDATRLSGEYNVASRRCRRPMDPERVLVEALARRDADDDIPRLDVAEESGELHACQKRSDILEACRRRDIPVLRSLAESPGGFLADHLRRIAWPILLGLPPPDAASGGDAGHVQSENHTGDWKELPRHRDEDQVQLDVNRSFIYYPNDQSEAQLEQCKSELSSLIIEVLRRYPYLCYFQGYHDICQVFMLVLEPFWRARMVARLSVLRIRDFMLPSLGPTTSQLRLLPDILAKADPQLRRHVATIEPFYALAGTLTMYAHNIEGYRDIARMFDVFLAREPVFSIYVFAQIVMGRRDEIFDIDDPDMLQVVLAKVPRNMDLDALIAKSVDLFDRYPPDSLRSWRRISSASVLKTGRDVSICAKQTPEDGHAYFRQQAQEIRWVDMRHRLTMAFWRYRRPSRAVGMAIAVVAMALYLQRNPAGVHYIMSLFSR</sequence>
<dbReference type="InterPro" id="IPR035969">
    <property type="entry name" value="Rab-GAP_TBC_sf"/>
</dbReference>
<comment type="caution">
    <text evidence="4">The sequence shown here is derived from an EMBL/GenBank/DDBJ whole genome shotgun (WGS) entry which is preliminary data.</text>
</comment>
<dbReference type="PANTHER" id="PTHR20913">
    <property type="entry name" value="TBC1 DOMAIN FAMILY MEMBER 20/GTPASE"/>
    <property type="match status" value="1"/>
</dbReference>